<dbReference type="AlphaFoldDB" id="A0A1Y2I2L3"/>
<evidence type="ECO:0000313" key="1">
    <source>
        <dbReference type="EMBL" id="ORZ39642.1"/>
    </source>
</evidence>
<evidence type="ECO:0000313" key="2">
    <source>
        <dbReference type="Proteomes" id="UP000193411"/>
    </source>
</evidence>
<name>A0A1Y2I2L3_9FUNG</name>
<dbReference type="Proteomes" id="UP000193411">
    <property type="component" value="Unassembled WGS sequence"/>
</dbReference>
<dbReference type="EMBL" id="MCFL01000005">
    <property type="protein sequence ID" value="ORZ39642.1"/>
    <property type="molecule type" value="Genomic_DNA"/>
</dbReference>
<proteinExistence type="predicted"/>
<organism evidence="1 2">
    <name type="scientific">Catenaria anguillulae PL171</name>
    <dbReference type="NCBI Taxonomy" id="765915"/>
    <lineage>
        <taxon>Eukaryota</taxon>
        <taxon>Fungi</taxon>
        <taxon>Fungi incertae sedis</taxon>
        <taxon>Blastocladiomycota</taxon>
        <taxon>Blastocladiomycetes</taxon>
        <taxon>Blastocladiales</taxon>
        <taxon>Catenariaceae</taxon>
        <taxon>Catenaria</taxon>
    </lineage>
</organism>
<accession>A0A1Y2I2L3</accession>
<reference evidence="1 2" key="1">
    <citation type="submission" date="2016-07" db="EMBL/GenBank/DDBJ databases">
        <title>Pervasive Adenine N6-methylation of Active Genes in Fungi.</title>
        <authorList>
            <consortium name="DOE Joint Genome Institute"/>
            <person name="Mondo S.J."/>
            <person name="Dannebaum R.O."/>
            <person name="Kuo R.C."/>
            <person name="Labutti K."/>
            <person name="Haridas S."/>
            <person name="Kuo A."/>
            <person name="Salamov A."/>
            <person name="Ahrendt S.R."/>
            <person name="Lipzen A."/>
            <person name="Sullivan W."/>
            <person name="Andreopoulos W.B."/>
            <person name="Clum A."/>
            <person name="Lindquist E."/>
            <person name="Daum C."/>
            <person name="Ramamoorthy G.K."/>
            <person name="Gryganskyi A."/>
            <person name="Culley D."/>
            <person name="Magnuson J.K."/>
            <person name="James T.Y."/>
            <person name="O'Malley M.A."/>
            <person name="Stajich J.E."/>
            <person name="Spatafora J.W."/>
            <person name="Visel A."/>
            <person name="Grigoriev I.V."/>
        </authorList>
    </citation>
    <scope>NUCLEOTIDE SEQUENCE [LARGE SCALE GENOMIC DNA]</scope>
    <source>
        <strain evidence="1 2">PL171</strain>
    </source>
</reference>
<keyword evidence="2" id="KW-1185">Reference proteome</keyword>
<sequence>MSLLGILECPLRGAEGNDWPAARDGIRFEKEGRVGRSQCSQRNKVTGGSLKYWCS</sequence>
<gene>
    <name evidence="1" type="ORF">BCR44DRAFT_1426935</name>
</gene>
<comment type="caution">
    <text evidence="1">The sequence shown here is derived from an EMBL/GenBank/DDBJ whole genome shotgun (WGS) entry which is preliminary data.</text>
</comment>
<protein>
    <submittedName>
        <fullName evidence="1">Uncharacterized protein</fullName>
    </submittedName>
</protein>